<dbReference type="Proteomes" id="UP000822688">
    <property type="component" value="Chromosome 8"/>
</dbReference>
<sequence length="127" mass="14992">MITRHHVFCREPHDSFPRICYIRGNSMFLWNTPTLLISSMCNVSQIFTQNLHRRNWFVASMCKFSFMSGKKMQSEEHYPRANSDLHRYQHSVHSFPRSRSSRNCTQKLFLKFILNALEVKTSGGSFV</sequence>
<accession>A0A8T0GWJ2</accession>
<dbReference type="EMBL" id="CM026429">
    <property type="protein sequence ID" value="KAG0563400.1"/>
    <property type="molecule type" value="Genomic_DNA"/>
</dbReference>
<dbReference type="AlphaFoldDB" id="A0A8T0GWJ2"/>
<reference evidence="1" key="1">
    <citation type="submission" date="2020-06" db="EMBL/GenBank/DDBJ databases">
        <title>WGS assembly of Ceratodon purpureus strain R40.</title>
        <authorList>
            <person name="Carey S.B."/>
            <person name="Jenkins J."/>
            <person name="Shu S."/>
            <person name="Lovell J.T."/>
            <person name="Sreedasyam A."/>
            <person name="Maumus F."/>
            <person name="Tiley G.P."/>
            <person name="Fernandez-Pozo N."/>
            <person name="Barry K."/>
            <person name="Chen C."/>
            <person name="Wang M."/>
            <person name="Lipzen A."/>
            <person name="Daum C."/>
            <person name="Saski C.A."/>
            <person name="Payton A.C."/>
            <person name="Mcbreen J.C."/>
            <person name="Conrad R.E."/>
            <person name="Kollar L.M."/>
            <person name="Olsson S."/>
            <person name="Huttunen S."/>
            <person name="Landis J.B."/>
            <person name="Wickett N.J."/>
            <person name="Johnson M.G."/>
            <person name="Rensing S.A."/>
            <person name="Grimwood J."/>
            <person name="Schmutz J."/>
            <person name="Mcdaniel S.F."/>
        </authorList>
    </citation>
    <scope>NUCLEOTIDE SEQUENCE</scope>
    <source>
        <strain evidence="1">R40</strain>
    </source>
</reference>
<name>A0A8T0GWJ2_CERPU</name>
<keyword evidence="2" id="KW-1185">Reference proteome</keyword>
<proteinExistence type="predicted"/>
<evidence type="ECO:0000313" key="1">
    <source>
        <dbReference type="EMBL" id="KAG0563400.1"/>
    </source>
</evidence>
<evidence type="ECO:0000313" key="2">
    <source>
        <dbReference type="Proteomes" id="UP000822688"/>
    </source>
</evidence>
<comment type="caution">
    <text evidence="1">The sequence shown here is derived from an EMBL/GenBank/DDBJ whole genome shotgun (WGS) entry which is preliminary data.</text>
</comment>
<gene>
    <name evidence="1" type="ORF">KC19_8G027800</name>
</gene>
<organism evidence="1 2">
    <name type="scientific">Ceratodon purpureus</name>
    <name type="common">Fire moss</name>
    <name type="synonym">Dicranum purpureum</name>
    <dbReference type="NCBI Taxonomy" id="3225"/>
    <lineage>
        <taxon>Eukaryota</taxon>
        <taxon>Viridiplantae</taxon>
        <taxon>Streptophyta</taxon>
        <taxon>Embryophyta</taxon>
        <taxon>Bryophyta</taxon>
        <taxon>Bryophytina</taxon>
        <taxon>Bryopsida</taxon>
        <taxon>Dicranidae</taxon>
        <taxon>Pseudoditrichales</taxon>
        <taxon>Ditrichaceae</taxon>
        <taxon>Ceratodon</taxon>
    </lineage>
</organism>
<protein>
    <submittedName>
        <fullName evidence="1">Uncharacterized protein</fullName>
    </submittedName>
</protein>